<gene>
    <name evidence="1" type="ORF">METZ01_LOCUS287569</name>
</gene>
<dbReference type="InterPro" id="IPR026444">
    <property type="entry name" value="Secre_tail"/>
</dbReference>
<evidence type="ECO:0008006" key="2">
    <source>
        <dbReference type="Google" id="ProtNLM"/>
    </source>
</evidence>
<name>A0A382LFR2_9ZZZZ</name>
<proteinExistence type="predicted"/>
<dbReference type="EMBL" id="UINC01086343">
    <property type="protein sequence ID" value="SVC34715.1"/>
    <property type="molecule type" value="Genomic_DNA"/>
</dbReference>
<accession>A0A382LFR2</accession>
<organism evidence="1">
    <name type="scientific">marine metagenome</name>
    <dbReference type="NCBI Taxonomy" id="408172"/>
    <lineage>
        <taxon>unclassified sequences</taxon>
        <taxon>metagenomes</taxon>
        <taxon>ecological metagenomes</taxon>
    </lineage>
</organism>
<dbReference type="AlphaFoldDB" id="A0A382LFR2"/>
<dbReference type="Gene3D" id="2.60.40.4070">
    <property type="match status" value="1"/>
</dbReference>
<feature type="non-terminal residue" evidence="1">
    <location>
        <position position="1"/>
    </location>
</feature>
<protein>
    <recommendedName>
        <fullName evidence="2">FlgD Ig-like domain-containing protein</fullName>
    </recommendedName>
</protein>
<evidence type="ECO:0000313" key="1">
    <source>
        <dbReference type="EMBL" id="SVC34715.1"/>
    </source>
</evidence>
<dbReference type="NCBIfam" id="TIGR04183">
    <property type="entry name" value="Por_Secre_tail"/>
    <property type="match status" value="1"/>
</dbReference>
<reference evidence="1" key="1">
    <citation type="submission" date="2018-05" db="EMBL/GenBank/DDBJ databases">
        <authorList>
            <person name="Lanie J.A."/>
            <person name="Ng W.-L."/>
            <person name="Kazmierczak K.M."/>
            <person name="Andrzejewski T.M."/>
            <person name="Davidsen T.M."/>
            <person name="Wayne K.J."/>
            <person name="Tettelin H."/>
            <person name="Glass J.I."/>
            <person name="Rusch D."/>
            <person name="Podicherti R."/>
            <person name="Tsui H.-C.T."/>
            <person name="Winkler M.E."/>
        </authorList>
    </citation>
    <scope>NUCLEOTIDE SEQUENCE</scope>
</reference>
<sequence>VSLPEGAAAGQVVVYYPPVSKQFSTTTDVTSEKRIYLSAREQEAGQMLVEWADLGAENMKEMVLISQSLDRSDADITISYTIFDEQKQIISRGTQTVALKAIPDSYALHNNFPNPFNPVTNIFYDLPESGYVRMVIYDLLGREVTTLINETMKSGYYSTRWNGRNQYGEPVSAGIYFYHLQTGAYSKAQKLLLVK</sequence>